<dbReference type="Proteomes" id="UP000038647">
    <property type="component" value="Unassembled WGS sequence"/>
</dbReference>
<sequence length="133" mass="14183">MALAGRFAGDMQAVGGRAERNILRLHINGVRINVGPDRGQIVDVGRQRTTHVDLATQMANMLAGRTATAITGAYLIAALDGIEQPVAAGIDLKILTDIHPCALLDKVAGGIDNRVVTDIDTRQWPQQGLVTQH</sequence>
<reference evidence="1 2" key="1">
    <citation type="submission" date="2015-03" db="EMBL/GenBank/DDBJ databases">
        <authorList>
            <consortium name="Pathogen Informatics"/>
            <person name="Murphy D."/>
        </authorList>
    </citation>
    <scope>NUCLEOTIDE SEQUENCE [LARGE SCALE GENOMIC DNA]</scope>
    <source>
        <strain evidence="1 2">IP08791</strain>
    </source>
</reference>
<accession>A0ABP1YTF5</accession>
<comment type="caution">
    <text evidence="1">The sequence shown here is derived from an EMBL/GenBank/DDBJ whole genome shotgun (WGS) entry which is preliminary data.</text>
</comment>
<proteinExistence type="predicted"/>
<name>A0ABP1YTF5_YERAL</name>
<evidence type="ECO:0000313" key="2">
    <source>
        <dbReference type="Proteomes" id="UP000038647"/>
    </source>
</evidence>
<keyword evidence="2" id="KW-1185">Reference proteome</keyword>
<gene>
    <name evidence="1" type="ORF">ERS137966_03095</name>
</gene>
<evidence type="ECO:0000313" key="1">
    <source>
        <dbReference type="EMBL" id="CNL39149.1"/>
    </source>
</evidence>
<protein>
    <submittedName>
        <fullName evidence="1">Uncharacterized protein</fullName>
    </submittedName>
</protein>
<organism evidence="1 2">
    <name type="scientific">Yersinia aldovae</name>
    <dbReference type="NCBI Taxonomy" id="29483"/>
    <lineage>
        <taxon>Bacteria</taxon>
        <taxon>Pseudomonadati</taxon>
        <taxon>Pseudomonadota</taxon>
        <taxon>Gammaproteobacteria</taxon>
        <taxon>Enterobacterales</taxon>
        <taxon>Yersiniaceae</taxon>
        <taxon>Yersinia</taxon>
    </lineage>
</organism>
<dbReference type="EMBL" id="CQEH01000015">
    <property type="protein sequence ID" value="CNL39149.1"/>
    <property type="molecule type" value="Genomic_DNA"/>
</dbReference>